<dbReference type="SMART" id="SM00086">
    <property type="entry name" value="PAC"/>
    <property type="match status" value="1"/>
</dbReference>
<evidence type="ECO:0000256" key="4">
    <source>
        <dbReference type="ARBA" id="ARBA00022553"/>
    </source>
</evidence>
<dbReference type="Gene3D" id="3.30.450.40">
    <property type="match status" value="1"/>
</dbReference>
<dbReference type="Gene3D" id="3.30.450.20">
    <property type="entry name" value="PAS domain"/>
    <property type="match status" value="1"/>
</dbReference>
<evidence type="ECO:0000256" key="2">
    <source>
        <dbReference type="ARBA" id="ARBA00012438"/>
    </source>
</evidence>
<comment type="catalytic activity">
    <reaction evidence="1">
        <text>ATP + protein L-histidine = ADP + protein N-phospho-L-histidine.</text>
        <dbReference type="EC" id="2.7.13.3"/>
    </reaction>
</comment>
<dbReference type="FunFam" id="3.30.450.20:FF:000099">
    <property type="entry name" value="Sensory box sensor histidine kinase"/>
    <property type="match status" value="1"/>
</dbReference>
<dbReference type="InterPro" id="IPR000700">
    <property type="entry name" value="PAS-assoc_C"/>
</dbReference>
<dbReference type="STRING" id="1581420.AAW00_07800"/>
<name>A0A0G9MVU3_9SPHN</name>
<keyword evidence="8" id="KW-0808">Transferase</keyword>
<keyword evidence="6" id="KW-0285">Flavoprotein</keyword>
<dbReference type="InterPro" id="IPR029016">
    <property type="entry name" value="GAF-like_dom_sf"/>
</dbReference>
<dbReference type="InterPro" id="IPR035965">
    <property type="entry name" value="PAS-like_dom_sf"/>
</dbReference>
<evidence type="ECO:0000256" key="12">
    <source>
        <dbReference type="ARBA" id="ARBA00022840"/>
    </source>
</evidence>
<dbReference type="InterPro" id="IPR011102">
    <property type="entry name" value="Sig_transdc_His_kinase_HWE"/>
</dbReference>
<dbReference type="PANTHER" id="PTHR41523">
    <property type="entry name" value="TWO-COMPONENT SYSTEM SENSOR PROTEIN"/>
    <property type="match status" value="1"/>
</dbReference>
<keyword evidence="12" id="KW-0067">ATP-binding</keyword>
<dbReference type="GO" id="GO:0004673">
    <property type="term" value="F:protein histidine kinase activity"/>
    <property type="evidence" value="ECO:0007669"/>
    <property type="project" value="UniProtKB-EC"/>
</dbReference>
<dbReference type="NCBIfam" id="TIGR00229">
    <property type="entry name" value="sensory_box"/>
    <property type="match status" value="1"/>
</dbReference>
<evidence type="ECO:0000256" key="9">
    <source>
        <dbReference type="ARBA" id="ARBA00022737"/>
    </source>
</evidence>
<evidence type="ECO:0000256" key="13">
    <source>
        <dbReference type="ARBA" id="ARBA00022991"/>
    </source>
</evidence>
<accession>A0A0G9MVU3</accession>
<dbReference type="InterPro" id="IPR000014">
    <property type="entry name" value="PAS"/>
</dbReference>
<evidence type="ECO:0000259" key="17">
    <source>
        <dbReference type="PROSITE" id="PS50113"/>
    </source>
</evidence>
<dbReference type="PANTHER" id="PTHR41523:SF8">
    <property type="entry name" value="ETHYLENE RESPONSE SENSOR PROTEIN"/>
    <property type="match status" value="1"/>
</dbReference>
<evidence type="ECO:0000256" key="3">
    <source>
        <dbReference type="ARBA" id="ARBA00022543"/>
    </source>
</evidence>
<evidence type="ECO:0000256" key="14">
    <source>
        <dbReference type="ARBA" id="ARBA00023026"/>
    </source>
</evidence>
<dbReference type="SMART" id="SM00091">
    <property type="entry name" value="PAS"/>
    <property type="match status" value="1"/>
</dbReference>
<keyword evidence="19" id="KW-1185">Reference proteome</keyword>
<dbReference type="GO" id="GO:0009881">
    <property type="term" value="F:photoreceptor activity"/>
    <property type="evidence" value="ECO:0007669"/>
    <property type="project" value="UniProtKB-KW"/>
</dbReference>
<evidence type="ECO:0000259" key="16">
    <source>
        <dbReference type="PROSITE" id="PS50112"/>
    </source>
</evidence>
<keyword evidence="7" id="KW-0288">FMN</keyword>
<dbReference type="Pfam" id="PF08447">
    <property type="entry name" value="PAS_3"/>
    <property type="match status" value="1"/>
</dbReference>
<evidence type="ECO:0000313" key="19">
    <source>
        <dbReference type="Proteomes" id="UP000053464"/>
    </source>
</evidence>
<comment type="caution">
    <text evidence="18">The sequence shown here is derived from an EMBL/GenBank/DDBJ whole genome shotgun (WGS) entry which is preliminary data.</text>
</comment>
<dbReference type="Proteomes" id="UP000053464">
    <property type="component" value="Unassembled WGS sequence"/>
</dbReference>
<keyword evidence="15" id="KW-0675">Receptor</keyword>
<dbReference type="CDD" id="cd00130">
    <property type="entry name" value="PAS"/>
    <property type="match status" value="1"/>
</dbReference>
<dbReference type="PROSITE" id="PS50113">
    <property type="entry name" value="PAC"/>
    <property type="match status" value="1"/>
</dbReference>
<gene>
    <name evidence="18" type="ORF">AAW00_07800</name>
</gene>
<dbReference type="PATRIC" id="fig|1581420.6.peg.1598"/>
<evidence type="ECO:0000256" key="15">
    <source>
        <dbReference type="ARBA" id="ARBA00023170"/>
    </source>
</evidence>
<dbReference type="AlphaFoldDB" id="A0A0G9MVU3"/>
<keyword evidence="14" id="KW-0843">Virulence</keyword>
<dbReference type="PROSITE" id="PS50112">
    <property type="entry name" value="PAS"/>
    <property type="match status" value="1"/>
</dbReference>
<feature type="domain" description="PAC" evidence="17">
    <location>
        <begin position="235"/>
        <end position="287"/>
    </location>
</feature>
<keyword evidence="9" id="KW-0677">Repeat</keyword>
<dbReference type="EC" id="2.7.13.3" evidence="2"/>
<keyword evidence="5" id="KW-0716">Sensory transduction</keyword>
<evidence type="ECO:0000256" key="1">
    <source>
        <dbReference type="ARBA" id="ARBA00000085"/>
    </source>
</evidence>
<dbReference type="SUPFAM" id="SSF55781">
    <property type="entry name" value="GAF domain-like"/>
    <property type="match status" value="1"/>
</dbReference>
<sequence length="481" mass="53564">MDVLESFAPDALEDDPELSAITAFAAKLTGMPIAQVTLVEEERQRFLAGEGLDVKETPRDVSFCDHAMRSNRLMEVRDATKDERFANNGLVTTPPRIRYYAGQPLISEEGAPLGALCVIDAKPHAEGLNDFQREGLAVLGQAVMRRLQFRRDTLQARKQIDEREERMRRIIEGLPQIAWSADATGRFDYFNAHWRETVGDTPPATADDWREFIHPDDWQEAYDEWGRCFASGEEYGAEYRLKLADGSYAWMLALAVPVAERANEPARWFGTVTDIDETRRALEERDLLAHELSHRIKNLFAVVIGLASLKARRQPEVQSFVTELTDTLRALGRAHEFVRVGHAASSHEDLYGLLEALFEPYAREADEHRVRVSGDHVPVSAASATPLALVFHELATNSAKYGALSTDDGHVTLVVSDEGDMVRLRWQEHGGPPVSEAGAEGFGSRLVEMSVKGQLGGTWERTFAPEGLVVDLMVSKAAIAR</sequence>
<dbReference type="Pfam" id="PF07536">
    <property type="entry name" value="HWE_HK"/>
    <property type="match status" value="1"/>
</dbReference>
<keyword evidence="13" id="KW-0157">Chromophore</keyword>
<evidence type="ECO:0000256" key="8">
    <source>
        <dbReference type="ARBA" id="ARBA00022679"/>
    </source>
</evidence>
<protein>
    <recommendedName>
        <fullName evidence="2">histidine kinase</fullName>
        <ecNumber evidence="2">2.7.13.3</ecNumber>
    </recommendedName>
</protein>
<reference evidence="18 19" key="1">
    <citation type="submission" date="2015-04" db="EMBL/GenBank/DDBJ databases">
        <title>The draft genome sequence of Erythrobacter luteus KA37.</title>
        <authorList>
            <person name="Zhuang L."/>
            <person name="Liu Y."/>
            <person name="Shao Z."/>
        </authorList>
    </citation>
    <scope>NUCLEOTIDE SEQUENCE [LARGE SCALE GENOMIC DNA]</scope>
    <source>
        <strain evidence="18 19">KA37</strain>
    </source>
</reference>
<organism evidence="18 19">
    <name type="scientific">Aurantiacibacter luteus</name>
    <dbReference type="NCBI Taxonomy" id="1581420"/>
    <lineage>
        <taxon>Bacteria</taxon>
        <taxon>Pseudomonadati</taxon>
        <taxon>Pseudomonadota</taxon>
        <taxon>Alphaproteobacteria</taxon>
        <taxon>Sphingomonadales</taxon>
        <taxon>Erythrobacteraceae</taxon>
        <taxon>Aurantiacibacter</taxon>
    </lineage>
</organism>
<dbReference type="EMBL" id="LBHB01000002">
    <property type="protein sequence ID" value="KLE34830.1"/>
    <property type="molecule type" value="Genomic_DNA"/>
</dbReference>
<dbReference type="GO" id="GO:0005524">
    <property type="term" value="F:ATP binding"/>
    <property type="evidence" value="ECO:0007669"/>
    <property type="project" value="UniProtKB-KW"/>
</dbReference>
<dbReference type="SMART" id="SM00911">
    <property type="entry name" value="HWE_HK"/>
    <property type="match status" value="1"/>
</dbReference>
<keyword evidence="3" id="KW-0600">Photoreceptor protein</keyword>
<evidence type="ECO:0000256" key="5">
    <source>
        <dbReference type="ARBA" id="ARBA00022606"/>
    </source>
</evidence>
<evidence type="ECO:0000256" key="10">
    <source>
        <dbReference type="ARBA" id="ARBA00022741"/>
    </source>
</evidence>
<dbReference type="InterPro" id="IPR001610">
    <property type="entry name" value="PAC"/>
</dbReference>
<evidence type="ECO:0000256" key="11">
    <source>
        <dbReference type="ARBA" id="ARBA00022777"/>
    </source>
</evidence>
<dbReference type="InterPro" id="IPR036890">
    <property type="entry name" value="HATPase_C_sf"/>
</dbReference>
<keyword evidence="10" id="KW-0547">Nucleotide-binding</keyword>
<evidence type="ECO:0000256" key="7">
    <source>
        <dbReference type="ARBA" id="ARBA00022643"/>
    </source>
</evidence>
<evidence type="ECO:0000313" key="18">
    <source>
        <dbReference type="EMBL" id="KLE34830.1"/>
    </source>
</evidence>
<dbReference type="InterPro" id="IPR013655">
    <property type="entry name" value="PAS_fold_3"/>
</dbReference>
<dbReference type="SUPFAM" id="SSF55785">
    <property type="entry name" value="PYP-like sensor domain (PAS domain)"/>
    <property type="match status" value="1"/>
</dbReference>
<feature type="domain" description="PAS" evidence="16">
    <location>
        <begin position="163"/>
        <end position="217"/>
    </location>
</feature>
<dbReference type="Gene3D" id="3.30.565.10">
    <property type="entry name" value="Histidine kinase-like ATPase, C-terminal domain"/>
    <property type="match status" value="1"/>
</dbReference>
<proteinExistence type="predicted"/>
<keyword evidence="4" id="KW-0597">Phosphoprotein</keyword>
<dbReference type="SUPFAM" id="SSF55874">
    <property type="entry name" value="ATPase domain of HSP90 chaperone/DNA topoisomerase II/histidine kinase"/>
    <property type="match status" value="1"/>
</dbReference>
<keyword evidence="11" id="KW-0418">Kinase</keyword>
<evidence type="ECO:0000256" key="6">
    <source>
        <dbReference type="ARBA" id="ARBA00022630"/>
    </source>
</evidence>